<sequence length="1239" mass="147215">MSINHGWELYCAAEKGIIEKVKEELQNGADINYQHIWWREKNLQEGWGPPTPLIVASRKGHFRVVKYLIENGADKTLKNNSGETAQDLALKGGHLLIYRYLKGEKIVTARIKNLTSKSVQAEFQLFVQQKFRVSLIDKEEKKVFALKHLKSNETLTFEKLEPKTKYQIRISELSLTLLEFETIPQCSFEMKKITYNSSKIQILWDYYSPKNTKITTKLLDPQKEKQDQKTHIIQDKLIKKNKEHKNEREEENEKEQKIEKKDENEKEQKNEKEEENKKKREKIQKLKAQKQPTIKEKKEGPILKFSNLISNNNYQLQIEVQDEKYGLNMNKIIEFKTKQINLDVFQLFLRKSLEFEKIKQFLLIQQNYKYIENKIKKINSLKDNNKIKLDKIETKIRSADENNIKWIKTVEELQNTDKNEEIIINECKKWFEKCKGIDLILDELILLIKPSNDFQIRKLNQSLRRSKNKKILKNINKSDNSDTDIISDEEWIEIMQEGDLDEGKKVKNGSEKTKGKEKKFIETKKKINLKLQVLNLAKNEFNKSLSHFLSCFKGEKKIMKIESLIDLFNSFSKNLSELNSLIKLDFEKITNLKEKILKIQSKNQKKKTLIASILKKNEKLRELTLLYNSITEKYKVPNLNPILKLLKLDEEFKTFLQEINDNWINLEKLTKNIYKKCLTLKKNNLKEFVERRDNLRKNIIEKYDNHIQEKKQVLNLWKNLNNLIKLEKNEQLNQNDDDDDDGDDDESLSKLTELISHLMDNKQIIINTKKEIEKQIKKIIDSKEENEILIDNYNNNKNKEKISFSKELNDIYKVLQDCMGLEEKKNIIFQNLLKHKQDKIKFYEISFQELNEKIDILKQIKSKKVEIEKQFNLLNITYSEIIEIDNKILDIKLQSNQDNNENEMIEKIFQKKIQKIKNKNKLEEIQLKLKRLCLIDFPEKLFKVFEVLNLHNNFNDLLLIKKIWWLDKEIKMKLIAFNNNFQIIPNNNSSENFGKGLTPCYKCKYLQNNKKDLCVVKSYPRKMINFDSNRLKFFLLKMKHPSIISINSFFIGDNKLYIEMPYYSNGNLSQYLQKTKINDVNKIIKILWLILNALKYLHANNCSFQNLKLSNILIDQDANIKIADFQLLNISTLQNFLNKTSRGELKQALSYLAPELVETRQQSNFYFSPETDMFSFGMLMKDLQKLVPNLSNDKRYQKIIKQLLAKRPEQRPDSKQNLFEEFVPLKEIKKWENLLYNKN</sequence>
<dbReference type="PANTHER" id="PTHR24345">
    <property type="entry name" value="SERINE/THREONINE-PROTEIN KINASE PLK"/>
    <property type="match status" value="1"/>
</dbReference>
<dbReference type="SUPFAM" id="SSF48403">
    <property type="entry name" value="Ankyrin repeat"/>
    <property type="match status" value="1"/>
</dbReference>
<keyword evidence="11" id="KW-1185">Reference proteome</keyword>
<evidence type="ECO:0000313" key="10">
    <source>
        <dbReference type="EMBL" id="KAJ6242658.1"/>
    </source>
</evidence>
<comment type="caution">
    <text evidence="10">The sequence shown here is derived from an EMBL/GenBank/DDBJ whole genome shotgun (WGS) entry which is preliminary data.</text>
</comment>
<gene>
    <name evidence="10" type="ORF">M0813_02506</name>
</gene>
<evidence type="ECO:0000256" key="4">
    <source>
        <dbReference type="ARBA" id="ARBA00022777"/>
    </source>
</evidence>
<dbReference type="Proteomes" id="UP001150062">
    <property type="component" value="Unassembled WGS sequence"/>
</dbReference>
<evidence type="ECO:0000256" key="3">
    <source>
        <dbReference type="ARBA" id="ARBA00022741"/>
    </source>
</evidence>
<dbReference type="PROSITE" id="PS50088">
    <property type="entry name" value="ANK_REPEAT"/>
    <property type="match status" value="1"/>
</dbReference>
<evidence type="ECO:0000256" key="6">
    <source>
        <dbReference type="PROSITE-ProRule" id="PRU00023"/>
    </source>
</evidence>
<keyword evidence="2" id="KW-0808">Transferase</keyword>
<dbReference type="Gene3D" id="1.10.510.10">
    <property type="entry name" value="Transferase(Phosphotransferase) domain 1"/>
    <property type="match status" value="1"/>
</dbReference>
<keyword evidence="5" id="KW-0067">ATP-binding</keyword>
<feature type="compositionally biased region" description="Basic residues" evidence="8">
    <location>
        <begin position="279"/>
        <end position="288"/>
    </location>
</feature>
<dbReference type="InterPro" id="IPR000719">
    <property type="entry name" value="Prot_kinase_dom"/>
</dbReference>
<dbReference type="CDD" id="cd00180">
    <property type="entry name" value="PKc"/>
    <property type="match status" value="1"/>
</dbReference>
<dbReference type="PROSITE" id="PS50011">
    <property type="entry name" value="PROTEIN_KINASE_DOM"/>
    <property type="match status" value="1"/>
</dbReference>
<keyword evidence="1" id="KW-0723">Serine/threonine-protein kinase</keyword>
<feature type="region of interest" description="Disordered" evidence="8">
    <location>
        <begin position="221"/>
        <end position="291"/>
    </location>
</feature>
<dbReference type="InterPro" id="IPR018247">
    <property type="entry name" value="EF_Hand_1_Ca_BS"/>
</dbReference>
<feature type="domain" description="Protein kinase" evidence="9">
    <location>
        <begin position="987"/>
        <end position="1239"/>
    </location>
</feature>
<dbReference type="Pfam" id="PF00069">
    <property type="entry name" value="Pkinase"/>
    <property type="match status" value="1"/>
</dbReference>
<dbReference type="GO" id="GO:0016301">
    <property type="term" value="F:kinase activity"/>
    <property type="evidence" value="ECO:0007669"/>
    <property type="project" value="UniProtKB-KW"/>
</dbReference>
<feature type="repeat" description="ANK" evidence="6">
    <location>
        <begin position="48"/>
        <end position="80"/>
    </location>
</feature>
<evidence type="ECO:0000256" key="5">
    <source>
        <dbReference type="ARBA" id="ARBA00022840"/>
    </source>
</evidence>
<dbReference type="PROSITE" id="PS50297">
    <property type="entry name" value="ANK_REP_REGION"/>
    <property type="match status" value="1"/>
</dbReference>
<dbReference type="EMBL" id="JAOAOG010000173">
    <property type="protein sequence ID" value="KAJ6242658.1"/>
    <property type="molecule type" value="Genomic_DNA"/>
</dbReference>
<keyword evidence="3" id="KW-0547">Nucleotide-binding</keyword>
<dbReference type="InterPro" id="IPR011009">
    <property type="entry name" value="Kinase-like_dom_sf"/>
</dbReference>
<dbReference type="Gene3D" id="1.25.40.20">
    <property type="entry name" value="Ankyrin repeat-containing domain"/>
    <property type="match status" value="1"/>
</dbReference>
<reference evidence="10" key="1">
    <citation type="submission" date="2022-08" db="EMBL/GenBank/DDBJ databases">
        <title>Novel sulfate-reducing endosymbionts in the free-living metamonad Anaeramoeba.</title>
        <authorList>
            <person name="Jerlstrom-Hultqvist J."/>
            <person name="Cepicka I."/>
            <person name="Gallot-Lavallee L."/>
            <person name="Salas-Leiva D."/>
            <person name="Curtis B.A."/>
            <person name="Zahonova K."/>
            <person name="Pipaliya S."/>
            <person name="Dacks J."/>
            <person name="Roger A.J."/>
        </authorList>
    </citation>
    <scope>NUCLEOTIDE SEQUENCE</scope>
    <source>
        <strain evidence="10">Schooner1</strain>
    </source>
</reference>
<dbReference type="PANTHER" id="PTHR24345:SF91">
    <property type="entry name" value="SERINE_THREONINE-PROTEIN KINASE PLK4"/>
    <property type="match status" value="1"/>
</dbReference>
<evidence type="ECO:0000256" key="7">
    <source>
        <dbReference type="SAM" id="Coils"/>
    </source>
</evidence>
<evidence type="ECO:0000256" key="1">
    <source>
        <dbReference type="ARBA" id="ARBA00022527"/>
    </source>
</evidence>
<keyword evidence="6" id="KW-0040">ANK repeat</keyword>
<accession>A0ABQ8YDJ6</accession>
<keyword evidence="7" id="KW-0175">Coiled coil</keyword>
<dbReference type="SUPFAM" id="SSF56112">
    <property type="entry name" value="Protein kinase-like (PK-like)"/>
    <property type="match status" value="1"/>
</dbReference>
<evidence type="ECO:0000256" key="2">
    <source>
        <dbReference type="ARBA" id="ARBA00022679"/>
    </source>
</evidence>
<evidence type="ECO:0000259" key="9">
    <source>
        <dbReference type="PROSITE" id="PS50011"/>
    </source>
</evidence>
<evidence type="ECO:0000313" key="11">
    <source>
        <dbReference type="Proteomes" id="UP001150062"/>
    </source>
</evidence>
<evidence type="ECO:0000256" key="8">
    <source>
        <dbReference type="SAM" id="MobiDB-lite"/>
    </source>
</evidence>
<feature type="compositionally biased region" description="Basic and acidic residues" evidence="8">
    <location>
        <begin position="221"/>
        <end position="248"/>
    </location>
</feature>
<protein>
    <submittedName>
        <fullName evidence="10">Serine/threonine-protein kinase -related</fullName>
    </submittedName>
</protein>
<keyword evidence="4 10" id="KW-0418">Kinase</keyword>
<dbReference type="Pfam" id="PF12796">
    <property type="entry name" value="Ank_2"/>
    <property type="match status" value="1"/>
</dbReference>
<dbReference type="PROSITE" id="PS00018">
    <property type="entry name" value="EF_HAND_1"/>
    <property type="match status" value="1"/>
</dbReference>
<dbReference type="InterPro" id="IPR002110">
    <property type="entry name" value="Ankyrin_rpt"/>
</dbReference>
<proteinExistence type="predicted"/>
<feature type="compositionally biased region" description="Basic and acidic residues" evidence="8">
    <location>
        <begin position="254"/>
        <end position="278"/>
    </location>
</feature>
<dbReference type="InterPro" id="IPR036770">
    <property type="entry name" value="Ankyrin_rpt-contain_sf"/>
</dbReference>
<organism evidence="10 11">
    <name type="scientific">Anaeramoeba flamelloides</name>
    <dbReference type="NCBI Taxonomy" id="1746091"/>
    <lineage>
        <taxon>Eukaryota</taxon>
        <taxon>Metamonada</taxon>
        <taxon>Anaeramoebidae</taxon>
        <taxon>Anaeramoeba</taxon>
    </lineage>
</organism>
<feature type="coiled-coil region" evidence="7">
    <location>
        <begin position="833"/>
        <end position="870"/>
    </location>
</feature>
<name>A0ABQ8YDJ6_9EUKA</name>